<dbReference type="OrthoDB" id="186568at2"/>
<feature type="chain" id="PRO_5026732122" description="Sulfatase-modifying factor enzyme domain-containing protein" evidence="2">
    <location>
        <begin position="40"/>
        <end position="343"/>
    </location>
</feature>
<gene>
    <name evidence="3" type="ORF">AMLFYP55_01453</name>
</gene>
<feature type="region of interest" description="Disordered" evidence="1">
    <location>
        <begin position="79"/>
        <end position="102"/>
    </location>
</feature>
<dbReference type="PROSITE" id="PS51257">
    <property type="entry name" value="PROKAR_LIPOPROTEIN"/>
    <property type="match status" value="1"/>
</dbReference>
<name>A0A6N2VLB5_9BACT</name>
<dbReference type="AlphaFoldDB" id="A0A6N2VLB5"/>
<evidence type="ECO:0000256" key="1">
    <source>
        <dbReference type="SAM" id="MobiDB-lite"/>
    </source>
</evidence>
<dbReference type="EMBL" id="CACRSS010000021">
    <property type="protein sequence ID" value="VYT27806.1"/>
    <property type="molecule type" value="Genomic_DNA"/>
</dbReference>
<feature type="signal peptide" evidence="2">
    <location>
        <begin position="1"/>
        <end position="39"/>
    </location>
</feature>
<organism evidence="3">
    <name type="scientific">Akkermansia muciniphila</name>
    <dbReference type="NCBI Taxonomy" id="239935"/>
    <lineage>
        <taxon>Bacteria</taxon>
        <taxon>Pseudomonadati</taxon>
        <taxon>Verrucomicrobiota</taxon>
        <taxon>Verrucomicrobiia</taxon>
        <taxon>Verrucomicrobiales</taxon>
        <taxon>Akkermansiaceae</taxon>
        <taxon>Akkermansia</taxon>
    </lineage>
</organism>
<protein>
    <recommendedName>
        <fullName evidence="4">Sulfatase-modifying factor enzyme domain-containing protein</fullName>
    </recommendedName>
</protein>
<reference evidence="3" key="1">
    <citation type="submission" date="2019-11" db="EMBL/GenBank/DDBJ databases">
        <authorList>
            <person name="Feng L."/>
        </authorList>
    </citation>
    <scope>NUCLEOTIDE SEQUENCE</scope>
    <source>
        <strain evidence="3">AMuciniphilaLFYP55</strain>
    </source>
</reference>
<sequence length="343" mass="38658">MVKHWQRQQAFRKGSAGNSFLSACLLAFLALAPAGAARADIQTGRSATRALADSSGRPKGPVIITPTQRDPLPRVIVKSPAAAATGKRPAPQPRILPRTARQSPGTYPWRLNITATVFWVGEDSTERNPVANHKSSWDSAWRENFGGFDNPDPVCRTVDFRPKTFVPRQNPFYVALPYNDVCKGEHKTEASRVIPWFRREYTGKGQSVCKGRWVQIVYNKRSCFAQWEDCGPFTTEDWPYVFGDKPPVNTQNKGAGIDISPAVRDYLGITGGTAVVHWRFVEFYRIPRGPWSKWGDNNPFVNSEVGPGRKALQSREDRLRQQQEAIQRELLKDPQKLRRELQG</sequence>
<proteinExistence type="predicted"/>
<evidence type="ECO:0008006" key="4">
    <source>
        <dbReference type="Google" id="ProtNLM"/>
    </source>
</evidence>
<dbReference type="RefSeq" id="WP_102721208.1">
    <property type="nucleotide sequence ID" value="NZ_CACRSS010000021.1"/>
</dbReference>
<evidence type="ECO:0000313" key="3">
    <source>
        <dbReference type="EMBL" id="VYT27806.1"/>
    </source>
</evidence>
<evidence type="ECO:0000256" key="2">
    <source>
        <dbReference type="SAM" id="SignalP"/>
    </source>
</evidence>
<keyword evidence="2" id="KW-0732">Signal</keyword>
<accession>A0A6N2VLB5</accession>